<keyword evidence="11" id="KW-1185">Reference proteome</keyword>
<comment type="caution">
    <text evidence="10">The sequence shown here is derived from an EMBL/GenBank/DDBJ whole genome shotgun (WGS) entry which is preliminary data.</text>
</comment>
<keyword evidence="5 7" id="KW-0472">Membrane</keyword>
<name>A0AAP2DKR9_9BACT</name>
<evidence type="ECO:0000256" key="4">
    <source>
        <dbReference type="ARBA" id="ARBA00022989"/>
    </source>
</evidence>
<evidence type="ECO:0000256" key="3">
    <source>
        <dbReference type="ARBA" id="ARBA00022692"/>
    </source>
</evidence>
<evidence type="ECO:0000256" key="7">
    <source>
        <dbReference type="SAM" id="Phobius"/>
    </source>
</evidence>
<proteinExistence type="predicted"/>
<organism evidence="10 11">
    <name type="scientific">Chryseosolibacter histidini</name>
    <dbReference type="NCBI Taxonomy" id="2782349"/>
    <lineage>
        <taxon>Bacteria</taxon>
        <taxon>Pseudomonadati</taxon>
        <taxon>Bacteroidota</taxon>
        <taxon>Cytophagia</taxon>
        <taxon>Cytophagales</taxon>
        <taxon>Chryseotaleaceae</taxon>
        <taxon>Chryseosolibacter</taxon>
    </lineage>
</organism>
<accession>A0AAP2DKR9</accession>
<feature type="transmembrane region" description="Helical" evidence="7">
    <location>
        <begin position="396"/>
        <end position="415"/>
    </location>
</feature>
<evidence type="ECO:0000256" key="1">
    <source>
        <dbReference type="ARBA" id="ARBA00004651"/>
    </source>
</evidence>
<dbReference type="EMBL" id="JAHESF010000012">
    <property type="protein sequence ID" value="MBT1697976.1"/>
    <property type="molecule type" value="Genomic_DNA"/>
</dbReference>
<evidence type="ECO:0000256" key="5">
    <source>
        <dbReference type="ARBA" id="ARBA00023136"/>
    </source>
</evidence>
<dbReference type="PANTHER" id="PTHR43738:SF2">
    <property type="entry name" value="ABC TRANSPORTER PERMEASE"/>
    <property type="match status" value="1"/>
</dbReference>
<dbReference type="InterPro" id="IPR003838">
    <property type="entry name" value="ABC3_permease_C"/>
</dbReference>
<dbReference type="AlphaFoldDB" id="A0AAP2DKR9"/>
<evidence type="ECO:0000256" key="6">
    <source>
        <dbReference type="SAM" id="MobiDB-lite"/>
    </source>
</evidence>
<feature type="transmembrane region" description="Helical" evidence="7">
    <location>
        <begin position="304"/>
        <end position="324"/>
    </location>
</feature>
<protein>
    <submittedName>
        <fullName evidence="10">ABC transporter permease</fullName>
    </submittedName>
</protein>
<gene>
    <name evidence="10" type="ORF">KK083_13870</name>
</gene>
<reference evidence="10 11" key="1">
    <citation type="submission" date="2021-05" db="EMBL/GenBank/DDBJ databases">
        <title>A Polyphasic approach of four new species of the genus Ohtaekwangia: Ohtaekwangia histidinii sp. nov., Ohtaekwangia cretensis sp. nov., Ohtaekwangia indiensis sp. nov., Ohtaekwangia reichenbachii sp. nov. from diverse environment.</title>
        <authorList>
            <person name="Octaviana S."/>
        </authorList>
    </citation>
    <scope>NUCLEOTIDE SEQUENCE [LARGE SCALE GENOMIC DNA]</scope>
    <source>
        <strain evidence="10 11">PWU4</strain>
    </source>
</reference>
<comment type="subcellular location">
    <subcellularLocation>
        <location evidence="1">Cell membrane</location>
        <topology evidence="1">Multi-pass membrane protein</topology>
    </subcellularLocation>
</comment>
<dbReference type="Proteomes" id="UP001319200">
    <property type="component" value="Unassembled WGS sequence"/>
</dbReference>
<feature type="region of interest" description="Disordered" evidence="6">
    <location>
        <begin position="208"/>
        <end position="230"/>
    </location>
</feature>
<evidence type="ECO:0000313" key="11">
    <source>
        <dbReference type="Proteomes" id="UP001319200"/>
    </source>
</evidence>
<keyword evidence="2" id="KW-1003">Cell membrane</keyword>
<keyword evidence="4 7" id="KW-1133">Transmembrane helix</keyword>
<dbReference type="Pfam" id="PF02687">
    <property type="entry name" value="FtsX"/>
    <property type="match status" value="1"/>
</dbReference>
<dbReference type="GO" id="GO:0005886">
    <property type="term" value="C:plasma membrane"/>
    <property type="evidence" value="ECO:0007669"/>
    <property type="project" value="UniProtKB-SubCell"/>
</dbReference>
<evidence type="ECO:0000313" key="10">
    <source>
        <dbReference type="EMBL" id="MBT1697976.1"/>
    </source>
</evidence>
<dbReference type="Pfam" id="PF12704">
    <property type="entry name" value="MacB_PCD"/>
    <property type="match status" value="1"/>
</dbReference>
<dbReference type="RefSeq" id="WP_254163848.1">
    <property type="nucleotide sequence ID" value="NZ_JAHESF010000012.1"/>
</dbReference>
<evidence type="ECO:0000259" key="9">
    <source>
        <dbReference type="Pfam" id="PF12704"/>
    </source>
</evidence>
<feature type="transmembrane region" description="Helical" evidence="7">
    <location>
        <begin position="344"/>
        <end position="366"/>
    </location>
</feature>
<feature type="domain" description="ABC3 transporter permease C-terminal" evidence="8">
    <location>
        <begin position="304"/>
        <end position="421"/>
    </location>
</feature>
<dbReference type="InterPro" id="IPR051125">
    <property type="entry name" value="ABC-4/HrtB_transporter"/>
</dbReference>
<evidence type="ECO:0000256" key="2">
    <source>
        <dbReference type="ARBA" id="ARBA00022475"/>
    </source>
</evidence>
<feature type="domain" description="MacB-like periplasmic core" evidence="9">
    <location>
        <begin position="18"/>
        <end position="195"/>
    </location>
</feature>
<dbReference type="PANTHER" id="PTHR43738">
    <property type="entry name" value="ABC TRANSPORTER, MEMBRANE PROTEIN"/>
    <property type="match status" value="1"/>
</dbReference>
<keyword evidence="3 7" id="KW-0812">Transmembrane</keyword>
<sequence length="430" mass="46957">MNLFILVWNYLKARPLNTVLNIVLLSLGIAVITILLLFNNQLQQKISENARGIDLVVGAKGSPLQLILCNIFHIDFPTGNIKLSEAEKVARNRLVKKAIPMALGDSYNGYRIIGTTQAYPAIYGAEIAQGEWWQKNMEVTIGANVADVLQLKLGDGFTSQHGLTQDGHAHDEQKFVVKGILKRSNSVLDNLILTNVESIWLVHEVHHETDGQHEEEKHEAHGEADHDHAHDADFKPSSLIPSVAAGDSIKEITSLLVQYRSPMGAIQMPRWVNGQSSLQAASPAFETARLFSILGVGVDILKGFAYVLIFISALSIFIALYNSLKERKYDLAIMRSMGAARSTLVVTILMEGSVLTLMGSAIGLLFGHGVLQVMSVFVEETQKAGISGIVFYPEEWIILVGSLLLGLLCAIIPAVQAYRTDISKVLAGNG</sequence>
<dbReference type="InterPro" id="IPR025857">
    <property type="entry name" value="MacB_PCD"/>
</dbReference>
<feature type="transmembrane region" description="Helical" evidence="7">
    <location>
        <begin position="20"/>
        <end position="38"/>
    </location>
</feature>
<evidence type="ECO:0000259" key="8">
    <source>
        <dbReference type="Pfam" id="PF02687"/>
    </source>
</evidence>